<dbReference type="EMBL" id="JACVEL010000002">
    <property type="protein sequence ID" value="MBC9811693.1"/>
    <property type="molecule type" value="Genomic_DNA"/>
</dbReference>
<reference evidence="1" key="1">
    <citation type="submission" date="2020-09" db="EMBL/GenBank/DDBJ databases">
        <title>Taishania pollutisoli gen. nov., sp. nov., Isolated from Tetrabromobisphenol A-Contaminated Soil.</title>
        <authorList>
            <person name="Chen Q."/>
        </authorList>
    </citation>
    <scope>NUCLEOTIDE SEQUENCE</scope>
    <source>
        <strain evidence="1">CZZ-1</strain>
    </source>
</reference>
<name>A0A8J6TZ51_9FLAO</name>
<dbReference type="RefSeq" id="WP_163490869.1">
    <property type="nucleotide sequence ID" value="NZ_JACVEL010000002.1"/>
</dbReference>
<accession>A0A8J6TZ51</accession>
<dbReference type="Proteomes" id="UP000652681">
    <property type="component" value="Unassembled WGS sequence"/>
</dbReference>
<evidence type="ECO:0000313" key="2">
    <source>
        <dbReference type="Proteomes" id="UP000652681"/>
    </source>
</evidence>
<protein>
    <submittedName>
        <fullName evidence="1">Uncharacterized protein</fullName>
    </submittedName>
</protein>
<proteinExistence type="predicted"/>
<evidence type="ECO:0000313" key="1">
    <source>
        <dbReference type="EMBL" id="MBC9811693.1"/>
    </source>
</evidence>
<organism evidence="1 2">
    <name type="scientific">Taishania pollutisoli</name>
    <dbReference type="NCBI Taxonomy" id="2766479"/>
    <lineage>
        <taxon>Bacteria</taxon>
        <taxon>Pseudomonadati</taxon>
        <taxon>Bacteroidota</taxon>
        <taxon>Flavobacteriia</taxon>
        <taxon>Flavobacteriales</taxon>
        <taxon>Crocinitomicaceae</taxon>
        <taxon>Taishania</taxon>
    </lineage>
</organism>
<comment type="caution">
    <text evidence="1">The sequence shown here is derived from an EMBL/GenBank/DDBJ whole genome shotgun (WGS) entry which is preliminary data.</text>
</comment>
<sequence>MNHAEELKHAAEKLALDYELLTGETAAAIINTSFEKFEPFRRQGHLGIMHERSVKLKLSEHEYTFSEQLNDEPLLVFFEQTRENVAVVFKLFKGRYFCQLLEECYGMEYFLTNTHMDYLIAVNWYTIEIVDNDNFL</sequence>
<keyword evidence="2" id="KW-1185">Reference proteome</keyword>
<dbReference type="AlphaFoldDB" id="A0A8J6TZ51"/>
<gene>
    <name evidence="1" type="ORF">H9Y05_04310</name>
</gene>